<organism evidence="1 2">
    <name type="scientific">Arctium lappa</name>
    <name type="common">Greater burdock</name>
    <name type="synonym">Lappa major</name>
    <dbReference type="NCBI Taxonomy" id="4217"/>
    <lineage>
        <taxon>Eukaryota</taxon>
        <taxon>Viridiplantae</taxon>
        <taxon>Streptophyta</taxon>
        <taxon>Embryophyta</taxon>
        <taxon>Tracheophyta</taxon>
        <taxon>Spermatophyta</taxon>
        <taxon>Magnoliopsida</taxon>
        <taxon>eudicotyledons</taxon>
        <taxon>Gunneridae</taxon>
        <taxon>Pentapetalae</taxon>
        <taxon>asterids</taxon>
        <taxon>campanulids</taxon>
        <taxon>Asterales</taxon>
        <taxon>Asteraceae</taxon>
        <taxon>Carduoideae</taxon>
        <taxon>Cardueae</taxon>
        <taxon>Arctiinae</taxon>
        <taxon>Arctium</taxon>
    </lineage>
</organism>
<evidence type="ECO:0000313" key="2">
    <source>
        <dbReference type="Proteomes" id="UP001055879"/>
    </source>
</evidence>
<accession>A0ACB8YIX0</accession>
<protein>
    <submittedName>
        <fullName evidence="1">Uncharacterized protein</fullName>
    </submittedName>
</protein>
<name>A0ACB8YIX0_ARCLA</name>
<reference evidence="1 2" key="2">
    <citation type="journal article" date="2022" name="Mol. Ecol. Resour.">
        <title>The genomes of chicory, endive, great burdock and yacon provide insights into Asteraceae paleo-polyploidization history and plant inulin production.</title>
        <authorList>
            <person name="Fan W."/>
            <person name="Wang S."/>
            <person name="Wang H."/>
            <person name="Wang A."/>
            <person name="Jiang F."/>
            <person name="Liu H."/>
            <person name="Zhao H."/>
            <person name="Xu D."/>
            <person name="Zhang Y."/>
        </authorList>
    </citation>
    <scope>NUCLEOTIDE SEQUENCE [LARGE SCALE GENOMIC DNA]</scope>
    <source>
        <strain evidence="2">cv. Niubang</strain>
    </source>
</reference>
<gene>
    <name evidence="1" type="ORF">L6452_34700</name>
</gene>
<comment type="caution">
    <text evidence="1">The sequence shown here is derived from an EMBL/GenBank/DDBJ whole genome shotgun (WGS) entry which is preliminary data.</text>
</comment>
<dbReference type="Proteomes" id="UP001055879">
    <property type="component" value="Linkage Group LG12"/>
</dbReference>
<evidence type="ECO:0000313" key="1">
    <source>
        <dbReference type="EMBL" id="KAI3685457.1"/>
    </source>
</evidence>
<keyword evidence="2" id="KW-1185">Reference proteome</keyword>
<sequence length="130" mass="15047">MGLSPYQASLHISSSAWYGDRPISKQSGFSNGIADEERYVAYVQKQNDEGGGVEAIPEKYILRRWRRDIMPIELQNSRQKICDVDEDQCRLLNDTYDVIDDVFDILRYDKEKIASFLSSIKPKNGHMNQR</sequence>
<reference evidence="2" key="1">
    <citation type="journal article" date="2022" name="Mol. Ecol. Resour.">
        <title>The genomes of chicory, endive, great burdock and yacon provide insights into Asteraceae palaeo-polyploidization history and plant inulin production.</title>
        <authorList>
            <person name="Fan W."/>
            <person name="Wang S."/>
            <person name="Wang H."/>
            <person name="Wang A."/>
            <person name="Jiang F."/>
            <person name="Liu H."/>
            <person name="Zhao H."/>
            <person name="Xu D."/>
            <person name="Zhang Y."/>
        </authorList>
    </citation>
    <scope>NUCLEOTIDE SEQUENCE [LARGE SCALE GENOMIC DNA]</scope>
    <source>
        <strain evidence="2">cv. Niubang</strain>
    </source>
</reference>
<proteinExistence type="predicted"/>
<dbReference type="EMBL" id="CM042058">
    <property type="protein sequence ID" value="KAI3685457.1"/>
    <property type="molecule type" value="Genomic_DNA"/>
</dbReference>